<evidence type="ECO:0000313" key="2">
    <source>
        <dbReference type="EMBL" id="CAL4799933.1"/>
    </source>
</evidence>
<dbReference type="EMBL" id="CAMXCT030005545">
    <property type="protein sequence ID" value="CAL4799933.1"/>
    <property type="molecule type" value="Genomic_DNA"/>
</dbReference>
<comment type="caution">
    <text evidence="1">The sequence shown here is derived from an EMBL/GenBank/DDBJ whole genome shotgun (WGS) entry which is preliminary data.</text>
</comment>
<dbReference type="EMBL" id="CAMXCT010005545">
    <property type="protein sequence ID" value="CAI4012621.1"/>
    <property type="molecule type" value="Genomic_DNA"/>
</dbReference>
<protein>
    <submittedName>
        <fullName evidence="1">Uncharacterized protein</fullName>
    </submittedName>
</protein>
<name>A0A9P1DM18_9DINO</name>
<evidence type="ECO:0000313" key="3">
    <source>
        <dbReference type="Proteomes" id="UP001152797"/>
    </source>
</evidence>
<proteinExistence type="predicted"/>
<gene>
    <name evidence="1" type="ORF">C1SCF055_LOCUS37667</name>
</gene>
<sequence length="124" mass="13630">MGVVFYEMWRQPFFTAMERAQVLGKMALGLSSPDRIKEAQELLPEAPPEAAKVLASLLATDPGARSTKMDSWSWSLERLNRSGLLPSGAFDPQVQRVLQALEDPSSSESVALLQVLCRDIRVAA</sequence>
<dbReference type="AlphaFoldDB" id="A0A9P1DM18"/>
<organism evidence="1">
    <name type="scientific">Cladocopium goreaui</name>
    <dbReference type="NCBI Taxonomy" id="2562237"/>
    <lineage>
        <taxon>Eukaryota</taxon>
        <taxon>Sar</taxon>
        <taxon>Alveolata</taxon>
        <taxon>Dinophyceae</taxon>
        <taxon>Suessiales</taxon>
        <taxon>Symbiodiniaceae</taxon>
        <taxon>Cladocopium</taxon>
    </lineage>
</organism>
<reference evidence="2 3" key="2">
    <citation type="submission" date="2024-05" db="EMBL/GenBank/DDBJ databases">
        <authorList>
            <person name="Chen Y."/>
            <person name="Shah S."/>
            <person name="Dougan E. K."/>
            <person name="Thang M."/>
            <person name="Chan C."/>
        </authorList>
    </citation>
    <scope>NUCLEOTIDE SEQUENCE [LARGE SCALE GENOMIC DNA]</scope>
</reference>
<dbReference type="Gene3D" id="1.10.510.10">
    <property type="entry name" value="Transferase(Phosphotransferase) domain 1"/>
    <property type="match status" value="1"/>
</dbReference>
<evidence type="ECO:0000313" key="1">
    <source>
        <dbReference type="EMBL" id="CAI4012621.1"/>
    </source>
</evidence>
<accession>A0A9P1DM18</accession>
<reference evidence="1" key="1">
    <citation type="submission" date="2022-10" db="EMBL/GenBank/DDBJ databases">
        <authorList>
            <person name="Chen Y."/>
            <person name="Dougan E. K."/>
            <person name="Chan C."/>
            <person name="Rhodes N."/>
            <person name="Thang M."/>
        </authorList>
    </citation>
    <scope>NUCLEOTIDE SEQUENCE</scope>
</reference>
<dbReference type="Proteomes" id="UP001152797">
    <property type="component" value="Unassembled WGS sequence"/>
</dbReference>
<dbReference type="EMBL" id="CAMXCT020005545">
    <property type="protein sequence ID" value="CAL1165996.1"/>
    <property type="molecule type" value="Genomic_DNA"/>
</dbReference>
<keyword evidence="3" id="KW-1185">Reference proteome</keyword>